<dbReference type="PROSITE" id="PS00099">
    <property type="entry name" value="THIOLASE_3"/>
    <property type="match status" value="1"/>
</dbReference>
<dbReference type="AlphaFoldDB" id="A0A0G4NEY5"/>
<dbReference type="GO" id="GO:0005777">
    <property type="term" value="C:peroxisome"/>
    <property type="evidence" value="ECO:0007669"/>
    <property type="project" value="TreeGrafter"/>
</dbReference>
<dbReference type="PANTHER" id="PTHR43853:SF5">
    <property type="entry name" value="ACETYL-COA C-ACETYLTRANSFERASE"/>
    <property type="match status" value="1"/>
</dbReference>
<dbReference type="SUPFAM" id="SSF53901">
    <property type="entry name" value="Thiolase-like"/>
    <property type="match status" value="1"/>
</dbReference>
<proteinExistence type="predicted"/>
<gene>
    <name evidence="2" type="ORF">BN1723_016438</name>
</gene>
<sequence>EDVDRWEINEAFASQAIYSVRALGLEKAWQDGRVNPDGGAIALGHPLGATGARMASTLLHGLGRTGGDVGVVSMCVGTGMGMAGVFVRE</sequence>
<accession>A0A0G4NEY5</accession>
<dbReference type="Pfam" id="PF02803">
    <property type="entry name" value="Thiolase_C"/>
    <property type="match status" value="1"/>
</dbReference>
<dbReference type="EMBL" id="CVQI01034440">
    <property type="protein sequence ID" value="CRK44978.1"/>
    <property type="molecule type" value="Genomic_DNA"/>
</dbReference>
<feature type="domain" description="Thiolase C-terminal" evidence="1">
    <location>
        <begin position="1"/>
        <end position="86"/>
    </location>
</feature>
<dbReference type="InterPro" id="IPR020613">
    <property type="entry name" value="Thiolase_CS"/>
</dbReference>
<dbReference type="Proteomes" id="UP000045706">
    <property type="component" value="Unassembled WGS sequence"/>
</dbReference>
<protein>
    <recommendedName>
        <fullName evidence="1">Thiolase C-terminal domain-containing protein</fullName>
    </recommendedName>
</protein>
<reference evidence="3" key="1">
    <citation type="submission" date="2015-05" db="EMBL/GenBank/DDBJ databases">
        <authorList>
            <person name="Fogelqvist Johan"/>
        </authorList>
    </citation>
    <scope>NUCLEOTIDE SEQUENCE [LARGE SCALE GENOMIC DNA]</scope>
</reference>
<name>A0A0G4NEY5_VERLO</name>
<dbReference type="InterPro" id="IPR020610">
    <property type="entry name" value="Thiolase_AS"/>
</dbReference>
<dbReference type="GO" id="GO:0010124">
    <property type="term" value="P:phenylacetate catabolic process"/>
    <property type="evidence" value="ECO:0007669"/>
    <property type="project" value="TreeGrafter"/>
</dbReference>
<evidence type="ECO:0000259" key="1">
    <source>
        <dbReference type="Pfam" id="PF02803"/>
    </source>
</evidence>
<dbReference type="InterPro" id="IPR016039">
    <property type="entry name" value="Thiolase-like"/>
</dbReference>
<dbReference type="PROSITE" id="PS00737">
    <property type="entry name" value="THIOLASE_2"/>
    <property type="match status" value="1"/>
</dbReference>
<evidence type="ECO:0000313" key="3">
    <source>
        <dbReference type="Proteomes" id="UP000045706"/>
    </source>
</evidence>
<dbReference type="Gene3D" id="3.40.47.10">
    <property type="match status" value="1"/>
</dbReference>
<dbReference type="PANTHER" id="PTHR43853">
    <property type="entry name" value="3-KETOACYL-COA THIOLASE, PEROXISOMAL"/>
    <property type="match status" value="1"/>
</dbReference>
<feature type="non-terminal residue" evidence="2">
    <location>
        <position position="1"/>
    </location>
</feature>
<dbReference type="GO" id="GO:0006635">
    <property type="term" value="P:fatty acid beta-oxidation"/>
    <property type="evidence" value="ECO:0007669"/>
    <property type="project" value="TreeGrafter"/>
</dbReference>
<organism evidence="2 3">
    <name type="scientific">Verticillium longisporum</name>
    <name type="common">Verticillium dahliae var. longisporum</name>
    <dbReference type="NCBI Taxonomy" id="100787"/>
    <lineage>
        <taxon>Eukaryota</taxon>
        <taxon>Fungi</taxon>
        <taxon>Dikarya</taxon>
        <taxon>Ascomycota</taxon>
        <taxon>Pezizomycotina</taxon>
        <taxon>Sordariomycetes</taxon>
        <taxon>Hypocreomycetidae</taxon>
        <taxon>Glomerellales</taxon>
        <taxon>Plectosphaerellaceae</taxon>
        <taxon>Verticillium</taxon>
    </lineage>
</organism>
<dbReference type="GO" id="GO:0003988">
    <property type="term" value="F:acetyl-CoA C-acyltransferase activity"/>
    <property type="evidence" value="ECO:0007669"/>
    <property type="project" value="TreeGrafter"/>
</dbReference>
<dbReference type="InterPro" id="IPR050215">
    <property type="entry name" value="Thiolase-like_sf_Thiolase"/>
</dbReference>
<evidence type="ECO:0000313" key="2">
    <source>
        <dbReference type="EMBL" id="CRK44978.1"/>
    </source>
</evidence>
<dbReference type="InterPro" id="IPR020617">
    <property type="entry name" value="Thiolase_C"/>
</dbReference>